<name>A0A9D1GYB2_9ACTN</name>
<keyword evidence="2" id="KW-0472">Membrane</keyword>
<feature type="region of interest" description="Disordered" evidence="1">
    <location>
        <begin position="38"/>
        <end position="63"/>
    </location>
</feature>
<comment type="caution">
    <text evidence="3">The sequence shown here is derived from an EMBL/GenBank/DDBJ whole genome shotgun (WGS) entry which is preliminary data.</text>
</comment>
<gene>
    <name evidence="3" type="ORF">IAA98_06465</name>
</gene>
<organism evidence="3 4">
    <name type="scientific">Candidatus Avipropionibacterium avicola</name>
    <dbReference type="NCBI Taxonomy" id="2840701"/>
    <lineage>
        <taxon>Bacteria</taxon>
        <taxon>Bacillati</taxon>
        <taxon>Actinomycetota</taxon>
        <taxon>Actinomycetes</taxon>
        <taxon>Propionibacteriales</taxon>
        <taxon>Propionibacteriaceae</taxon>
        <taxon>Propionibacteriaceae incertae sedis</taxon>
        <taxon>Candidatus Avipropionibacterium</taxon>
    </lineage>
</organism>
<protein>
    <submittedName>
        <fullName evidence="3">Uncharacterized protein</fullName>
    </submittedName>
</protein>
<evidence type="ECO:0000256" key="2">
    <source>
        <dbReference type="SAM" id="Phobius"/>
    </source>
</evidence>
<evidence type="ECO:0000313" key="3">
    <source>
        <dbReference type="EMBL" id="HIT75208.1"/>
    </source>
</evidence>
<dbReference type="EMBL" id="DVLP01000198">
    <property type="protein sequence ID" value="HIT75208.1"/>
    <property type="molecule type" value="Genomic_DNA"/>
</dbReference>
<feature type="non-terminal residue" evidence="3">
    <location>
        <position position="1"/>
    </location>
</feature>
<reference evidence="3" key="1">
    <citation type="submission" date="2020-10" db="EMBL/GenBank/DDBJ databases">
        <authorList>
            <person name="Gilroy R."/>
        </authorList>
    </citation>
    <scope>NUCLEOTIDE SEQUENCE</scope>
    <source>
        <strain evidence="3">ChiGjej1B1-24693</strain>
    </source>
</reference>
<sequence length="134" mass="13707">APAATRRPIATVIALVAVVAIIAVVVGVALWGPDATPAAEPSGTNSGVVRQEPVQAPTDGRCTRDGATLSCEWSQPDTAAGWTWRLSTDTKVHGTVDRPRVELELPAAETPPCISVTAFNASGGTSSPVTFCAS</sequence>
<reference evidence="3" key="2">
    <citation type="journal article" date="2021" name="PeerJ">
        <title>Extensive microbial diversity within the chicken gut microbiome revealed by metagenomics and culture.</title>
        <authorList>
            <person name="Gilroy R."/>
            <person name="Ravi A."/>
            <person name="Getino M."/>
            <person name="Pursley I."/>
            <person name="Horton D.L."/>
            <person name="Alikhan N.F."/>
            <person name="Baker D."/>
            <person name="Gharbi K."/>
            <person name="Hall N."/>
            <person name="Watson M."/>
            <person name="Adriaenssens E.M."/>
            <person name="Foster-Nyarko E."/>
            <person name="Jarju S."/>
            <person name="Secka A."/>
            <person name="Antonio M."/>
            <person name="Oren A."/>
            <person name="Chaudhuri R.R."/>
            <person name="La Ragione R."/>
            <person name="Hildebrand F."/>
            <person name="Pallen M.J."/>
        </authorList>
    </citation>
    <scope>NUCLEOTIDE SEQUENCE</scope>
    <source>
        <strain evidence="3">ChiGjej1B1-24693</strain>
    </source>
</reference>
<dbReference type="Proteomes" id="UP000886842">
    <property type="component" value="Unassembled WGS sequence"/>
</dbReference>
<dbReference type="AlphaFoldDB" id="A0A9D1GYB2"/>
<feature type="transmembrane region" description="Helical" evidence="2">
    <location>
        <begin position="12"/>
        <end position="32"/>
    </location>
</feature>
<evidence type="ECO:0000256" key="1">
    <source>
        <dbReference type="SAM" id="MobiDB-lite"/>
    </source>
</evidence>
<proteinExistence type="predicted"/>
<evidence type="ECO:0000313" key="4">
    <source>
        <dbReference type="Proteomes" id="UP000886842"/>
    </source>
</evidence>
<accession>A0A9D1GYB2</accession>
<keyword evidence="2" id="KW-1133">Transmembrane helix</keyword>
<keyword evidence="2" id="KW-0812">Transmembrane</keyword>